<reference evidence="2" key="1">
    <citation type="submission" date="2021-01" db="EMBL/GenBank/DDBJ databases">
        <authorList>
            <person name="Corre E."/>
            <person name="Pelletier E."/>
            <person name="Niang G."/>
            <person name="Scheremetjew M."/>
            <person name="Finn R."/>
            <person name="Kale V."/>
            <person name="Holt S."/>
            <person name="Cochrane G."/>
            <person name="Meng A."/>
            <person name="Brown T."/>
            <person name="Cohen L."/>
        </authorList>
    </citation>
    <scope>NUCLEOTIDE SEQUENCE</scope>
    <source>
        <strain evidence="2">CCMP1381</strain>
    </source>
</reference>
<gene>
    <name evidence="2" type="ORF">DSPE1174_LOCUS14074</name>
    <name evidence="3" type="ORF">DSPE1174_LOCUS14075</name>
</gene>
<name>A0A6U3T5W4_9STRA</name>
<accession>A0A6U3T5W4</accession>
<protein>
    <submittedName>
        <fullName evidence="2">Uncharacterized protein</fullName>
    </submittedName>
</protein>
<feature type="compositionally biased region" description="Polar residues" evidence="1">
    <location>
        <begin position="31"/>
        <end position="50"/>
    </location>
</feature>
<sequence>MTSLRKKKNEYLIIGKCRKVFLDAAGEDASNPPNVSTVANTMEPSPTTSDPPAVTEPTISAGDVGNTDSVTEAAPRDATAAPSAAAETSTSANSASEAIEIAVTDLPAFVDAAVAEGLTPLICDPGNNKVVDTFFSYGGMGAVVLDAKKMGMDKTMRKTPVPNILEVARTKVVRAMRSGSTLVISMQQAAVDMIGTFNGETTLPIELFNNSGAGFVNAPSMSGDGDIVLNERTDMIFRPEDTVETAGIVMCRQGFQVVVTSHFQSEDLDSYLFSGEYGLPTRDKFKVIKIRSDDSED</sequence>
<proteinExistence type="predicted"/>
<organism evidence="2">
    <name type="scientific">Octactis speculum</name>
    <dbReference type="NCBI Taxonomy" id="3111310"/>
    <lineage>
        <taxon>Eukaryota</taxon>
        <taxon>Sar</taxon>
        <taxon>Stramenopiles</taxon>
        <taxon>Ochrophyta</taxon>
        <taxon>Dictyochophyceae</taxon>
        <taxon>Dictyochales</taxon>
        <taxon>Dictyochaceae</taxon>
        <taxon>Octactis</taxon>
    </lineage>
</organism>
<evidence type="ECO:0000256" key="1">
    <source>
        <dbReference type="SAM" id="MobiDB-lite"/>
    </source>
</evidence>
<dbReference type="EMBL" id="HBGS01027798">
    <property type="protein sequence ID" value="CAD9422914.1"/>
    <property type="molecule type" value="Transcribed_RNA"/>
</dbReference>
<evidence type="ECO:0000313" key="3">
    <source>
        <dbReference type="EMBL" id="CAD9422917.1"/>
    </source>
</evidence>
<dbReference type="EMBL" id="HBGS01027799">
    <property type="protein sequence ID" value="CAD9422917.1"/>
    <property type="molecule type" value="Transcribed_RNA"/>
</dbReference>
<feature type="compositionally biased region" description="Low complexity" evidence="1">
    <location>
        <begin position="71"/>
        <end position="94"/>
    </location>
</feature>
<evidence type="ECO:0000313" key="2">
    <source>
        <dbReference type="EMBL" id="CAD9422914.1"/>
    </source>
</evidence>
<feature type="region of interest" description="Disordered" evidence="1">
    <location>
        <begin position="26"/>
        <end position="94"/>
    </location>
</feature>
<dbReference type="AlphaFoldDB" id="A0A6U3T5W4"/>